<dbReference type="GO" id="GO:0097163">
    <property type="term" value="F:sulfur carrier activity"/>
    <property type="evidence" value="ECO:0007669"/>
    <property type="project" value="TreeGrafter"/>
</dbReference>
<dbReference type="AlphaFoldDB" id="A0A4R2F7Y6"/>
<organism evidence="5 6">
    <name type="scientific">Shewanella fodinae</name>
    <dbReference type="NCBI Taxonomy" id="552357"/>
    <lineage>
        <taxon>Bacteria</taxon>
        <taxon>Pseudomonadati</taxon>
        <taxon>Pseudomonadota</taxon>
        <taxon>Gammaproteobacteria</taxon>
        <taxon>Alteromonadales</taxon>
        <taxon>Shewanellaceae</taxon>
        <taxon>Shewanella</taxon>
    </lineage>
</organism>
<evidence type="ECO:0000256" key="2">
    <source>
        <dbReference type="ARBA" id="ARBA00007067"/>
    </source>
</evidence>
<sequence length="129" mass="14108">MSKLIILVTGQVYGPASGWRVLQFTQAALAAGEQIHCVFFFRNGVTQSNALVCPASDETNLLQEWQKIAEQYHVPLINCVSAAWRRGIMSADDAKENGRTSHNLAEPFIMGGLGELVTGIEQADRVVSF</sequence>
<dbReference type="InterPro" id="IPR003787">
    <property type="entry name" value="Sulphur_relay_DsrE/F-like"/>
</dbReference>
<protein>
    <submittedName>
        <fullName evidence="5">tRNA 2-thiouridine synthesizing protein D</fullName>
    </submittedName>
</protein>
<name>A0A4R2F7Y6_9GAMM</name>
<dbReference type="GO" id="GO:0002143">
    <property type="term" value="P:tRNA wobble position uridine thiolation"/>
    <property type="evidence" value="ECO:0007669"/>
    <property type="project" value="TreeGrafter"/>
</dbReference>
<dbReference type="Pfam" id="PF02635">
    <property type="entry name" value="DsrE"/>
    <property type="match status" value="1"/>
</dbReference>
<evidence type="ECO:0000313" key="5">
    <source>
        <dbReference type="EMBL" id="TCN83301.1"/>
    </source>
</evidence>
<dbReference type="InterPro" id="IPR017463">
    <property type="entry name" value="Sulphur_relay_TusD/DsrE"/>
</dbReference>
<gene>
    <name evidence="5" type="ORF">EDC91_1156</name>
</gene>
<evidence type="ECO:0000313" key="6">
    <source>
        <dbReference type="Proteomes" id="UP000294832"/>
    </source>
</evidence>
<dbReference type="GO" id="GO:0016783">
    <property type="term" value="F:sulfurtransferase activity"/>
    <property type="evidence" value="ECO:0007669"/>
    <property type="project" value="InterPro"/>
</dbReference>
<dbReference type="EMBL" id="SLWF01000015">
    <property type="protein sequence ID" value="TCN83301.1"/>
    <property type="molecule type" value="Genomic_DNA"/>
</dbReference>
<dbReference type="OrthoDB" id="9787483at2"/>
<dbReference type="PANTHER" id="PTHR34874">
    <property type="entry name" value="PROTEIN YCHN"/>
    <property type="match status" value="1"/>
</dbReference>
<evidence type="ECO:0000256" key="4">
    <source>
        <dbReference type="ARBA" id="ARBA00022679"/>
    </source>
</evidence>
<dbReference type="InterPro" id="IPR027396">
    <property type="entry name" value="DsrEFH-like"/>
</dbReference>
<comment type="subcellular location">
    <subcellularLocation>
        <location evidence="1">Cytoplasm</location>
    </subcellularLocation>
</comment>
<keyword evidence="6" id="KW-1185">Reference proteome</keyword>
<dbReference type="PANTHER" id="PTHR34874:SF3">
    <property type="entry name" value="SULFURTRANSFERASE TUSD"/>
    <property type="match status" value="1"/>
</dbReference>
<dbReference type="SUPFAM" id="SSF75169">
    <property type="entry name" value="DsrEFH-like"/>
    <property type="match status" value="1"/>
</dbReference>
<dbReference type="RefSeq" id="WP_133039152.1">
    <property type="nucleotide sequence ID" value="NZ_SLWF01000015.1"/>
</dbReference>
<reference evidence="5 6" key="1">
    <citation type="submission" date="2019-03" db="EMBL/GenBank/DDBJ databases">
        <title>Freshwater and sediment microbial communities from various areas in North America, analyzing microbe dynamics in response to fracking.</title>
        <authorList>
            <person name="Lamendella R."/>
        </authorList>
    </citation>
    <scope>NUCLEOTIDE SEQUENCE [LARGE SCALE GENOMIC DNA]</scope>
    <source>
        <strain evidence="5 6">74A</strain>
    </source>
</reference>
<accession>A0A4R2F7Y6</accession>
<dbReference type="NCBIfam" id="TIGR03012">
    <property type="entry name" value="sulf_tusD_dsrE"/>
    <property type="match status" value="1"/>
</dbReference>
<comment type="similarity">
    <text evidence="2">Belongs to the DsrE/TusD family.</text>
</comment>
<keyword evidence="3" id="KW-0963">Cytoplasm</keyword>
<dbReference type="NCBIfam" id="NF001237">
    <property type="entry name" value="PRK00207.1"/>
    <property type="match status" value="1"/>
</dbReference>
<proteinExistence type="inferred from homology"/>
<dbReference type="GO" id="GO:1990228">
    <property type="term" value="C:sulfurtransferase complex"/>
    <property type="evidence" value="ECO:0007669"/>
    <property type="project" value="TreeGrafter"/>
</dbReference>
<dbReference type="Proteomes" id="UP000294832">
    <property type="component" value="Unassembled WGS sequence"/>
</dbReference>
<evidence type="ECO:0000256" key="1">
    <source>
        <dbReference type="ARBA" id="ARBA00004496"/>
    </source>
</evidence>
<dbReference type="Gene3D" id="3.40.1260.10">
    <property type="entry name" value="DsrEFH-like"/>
    <property type="match status" value="1"/>
</dbReference>
<comment type="caution">
    <text evidence="5">The sequence shown here is derived from an EMBL/GenBank/DDBJ whole genome shotgun (WGS) entry which is preliminary data.</text>
</comment>
<evidence type="ECO:0000256" key="3">
    <source>
        <dbReference type="ARBA" id="ARBA00022490"/>
    </source>
</evidence>
<keyword evidence="4" id="KW-0808">Transferase</keyword>